<protein>
    <recommendedName>
        <fullName evidence="7">Phospholipase</fullName>
        <ecNumber evidence="7">3.1.4.4</ecNumber>
    </recommendedName>
</protein>
<dbReference type="WBParaSite" id="PTRK_0000498800.1">
    <property type="protein sequence ID" value="PTRK_0000498800.1"/>
    <property type="gene ID" value="PTRK_0000498800"/>
</dbReference>
<evidence type="ECO:0000256" key="6">
    <source>
        <dbReference type="ARBA" id="ARBA00023098"/>
    </source>
</evidence>
<evidence type="ECO:0000256" key="7">
    <source>
        <dbReference type="PIRNR" id="PIRNR009376"/>
    </source>
</evidence>
<feature type="domain" description="PLD phosphodiesterase" evidence="9">
    <location>
        <begin position="1059"/>
        <end position="1086"/>
    </location>
</feature>
<evidence type="ECO:0000256" key="8">
    <source>
        <dbReference type="SAM" id="MobiDB-lite"/>
    </source>
</evidence>
<evidence type="ECO:0000256" key="5">
    <source>
        <dbReference type="ARBA" id="ARBA00022963"/>
    </source>
</evidence>
<dbReference type="Gene3D" id="3.30.1520.10">
    <property type="entry name" value="Phox-like domain"/>
    <property type="match status" value="2"/>
</dbReference>
<dbReference type="PANTHER" id="PTHR18896:SF76">
    <property type="entry name" value="PHOSPHOLIPASE"/>
    <property type="match status" value="1"/>
</dbReference>
<dbReference type="GO" id="GO:0009395">
    <property type="term" value="P:phospholipid catabolic process"/>
    <property type="evidence" value="ECO:0007669"/>
    <property type="project" value="TreeGrafter"/>
</dbReference>
<dbReference type="Pfam" id="PF00787">
    <property type="entry name" value="PX"/>
    <property type="match status" value="1"/>
</dbReference>
<dbReference type="Pfam" id="PF00614">
    <property type="entry name" value="PLDc"/>
    <property type="match status" value="1"/>
</dbReference>
<evidence type="ECO:0000313" key="11">
    <source>
        <dbReference type="Proteomes" id="UP000038045"/>
    </source>
</evidence>
<dbReference type="EC" id="3.1.4.4" evidence="7"/>
<dbReference type="PANTHER" id="PTHR18896">
    <property type="entry name" value="PHOSPHOLIPASE D"/>
    <property type="match status" value="1"/>
</dbReference>
<proteinExistence type="inferred from homology"/>
<dbReference type="PROSITE" id="PS50035">
    <property type="entry name" value="PLD"/>
    <property type="match status" value="2"/>
</dbReference>
<dbReference type="SMART" id="SM00312">
    <property type="entry name" value="PX"/>
    <property type="match status" value="1"/>
</dbReference>
<reference evidence="12" key="1">
    <citation type="submission" date="2017-02" db="UniProtKB">
        <authorList>
            <consortium name="WormBaseParasite"/>
        </authorList>
    </citation>
    <scope>IDENTIFICATION</scope>
</reference>
<dbReference type="PROSITE" id="PS50195">
    <property type="entry name" value="PX"/>
    <property type="match status" value="1"/>
</dbReference>
<sequence length="1247" mass="144450">MTTEENSPIAEESLFELCDCLLDCNSSILKQRNLKGYIPYASVYDSLDDVRKRGYFIPGKPVTAKIIDVSRDEQSHVHVINAYLYTIQLSHGKYVWTVTKRFSDFLNLHRRLIAHRAVEMVKQPIFHKSSKFEDVLKVVAANNYHHHDCPLYKLFNEQANNVQTLAYTGDNITENNRLKKGTNLNENKSPTLASPENVDSPEIMKALISTNFSLPKIPKVPEIALSEESIQERREQLEKWIQAVLATPINRNYHETAEFLEVSRYSFINQMGKYKEGEMRKRPGGSRVFLGWKQTCVRYFLRWSHRWLIVKDTYVCYMHPRSSRIRLVLLLDDAFSINCPNLEIAYKPKDLVISNKQHILHMKCSSVDEVEWWKSEIRKIMEGPGNIWLKIHPHKSSFPLRNDCFSKWFVDGKEYWEYAADMIELAQEEIFIADWWLCPHVYMKRPMNEGNKWRLDVMLKRKAEQGVKIFILVYKEVEVALNLNSLWMKKTIQDIHPNIMVMRHPDHYPGTGTFFWAHHEKLLVIDQIIAFVGGLDLCYGRWDDNVHRLTDLGSIQKSSCMSGNNNETDYNLISGMRQVAGLSASLCPSGKVCETLMNDDNPISNEVIAEGLEEVKDEDEVDGNQSGKSKLIQKKNSKMASIVTKFKPTRKGKESFSRMKPQIQSHVDVKMNDVTGKQELTIPVKEQSKYKIEIEYERKNRKSKSLSRSRSKSPSPNDDIIECNNDNIKEGEEHKLSTKDKKVWGKVTRNIKDQTRSKVGRIVSHWGTNKMKNRWRDVLNEDSALGQYELNWLKLKSSNEEETSKLQGGSKLWPGKDYVNYNKKDFIEVEEPFKDFIDRTRIARMPWHDIHSVTFGTAARDVARHFIQRWNATKTEKLKDEKKYPYILPKSYDSVRIPRIFFPISIPTNVQVLRSVATWSTLVNETEESIQNAYIELISTSKSYIYIENQFFVSMVGSRDVSNKICKALVDRITLAHENKETFRVYILIPLLPGFEGGLRSDAPTTSLHTVLHWTMVSIDNSEMSLYHCLRNRAINPDDYVSFCSLRTHSELWGKMVTELVYIHCKCMIIDDEKVIIGSANINDRSQVGNRDSEVCLLITDNEFTNSTINGRPCKAGKFAKSLRVQLMEEHLGMLKDSPSKTQLKINLDDPVGEKFWDQWNFIAKNNTEIFEKVFRCFPTDKTETIDELDKWNVQMSLAELDPKEAKELLKKLSGNLVVYPRKFLRRQNLQPSIVSKEGIIPCSVFT</sequence>
<keyword evidence="4 7" id="KW-0378">Hydrolase</keyword>
<dbReference type="InterPro" id="IPR025202">
    <property type="entry name" value="PLD-like_dom"/>
</dbReference>
<evidence type="ECO:0000256" key="1">
    <source>
        <dbReference type="ARBA" id="ARBA00000798"/>
    </source>
</evidence>
<dbReference type="GO" id="GO:0035556">
    <property type="term" value="P:intracellular signal transduction"/>
    <property type="evidence" value="ECO:0007669"/>
    <property type="project" value="InterPro"/>
</dbReference>
<evidence type="ECO:0000313" key="12">
    <source>
        <dbReference type="WBParaSite" id="PTRK_0000498800.1"/>
    </source>
</evidence>
<dbReference type="SMART" id="SM00155">
    <property type="entry name" value="PLDc"/>
    <property type="match status" value="2"/>
</dbReference>
<keyword evidence="11" id="KW-1185">Reference proteome</keyword>
<evidence type="ECO:0000259" key="10">
    <source>
        <dbReference type="PROSITE" id="PS50195"/>
    </source>
</evidence>
<dbReference type="PIRSF" id="PIRSF009376">
    <property type="entry name" value="Phospholipase_D_euk"/>
    <property type="match status" value="1"/>
</dbReference>
<feature type="compositionally biased region" description="Basic residues" evidence="8">
    <location>
        <begin position="699"/>
        <end position="711"/>
    </location>
</feature>
<dbReference type="CDD" id="cd09138">
    <property type="entry name" value="PLDc_vPLD1_2_yPLD_like_1"/>
    <property type="match status" value="1"/>
</dbReference>
<name>A0A0N4ZBS9_PARTI</name>
<dbReference type="Gene3D" id="3.30.870.10">
    <property type="entry name" value="Endonuclease Chain A"/>
    <property type="match status" value="3"/>
</dbReference>
<feature type="domain" description="PLD phosphodiesterase" evidence="9">
    <location>
        <begin position="514"/>
        <end position="541"/>
    </location>
</feature>
<evidence type="ECO:0000256" key="4">
    <source>
        <dbReference type="ARBA" id="ARBA00022801"/>
    </source>
</evidence>
<dbReference type="GO" id="GO:0060627">
    <property type="term" value="P:regulation of vesicle-mediated transport"/>
    <property type="evidence" value="ECO:0007669"/>
    <property type="project" value="TreeGrafter"/>
</dbReference>
<evidence type="ECO:0000256" key="3">
    <source>
        <dbReference type="ARBA" id="ARBA00022737"/>
    </source>
</evidence>
<evidence type="ECO:0000259" key="9">
    <source>
        <dbReference type="PROSITE" id="PS50035"/>
    </source>
</evidence>
<dbReference type="SUPFAM" id="SSF64268">
    <property type="entry name" value="PX domain"/>
    <property type="match status" value="2"/>
</dbReference>
<dbReference type="SMART" id="SM00233">
    <property type="entry name" value="PH"/>
    <property type="match status" value="1"/>
</dbReference>
<dbReference type="SUPFAM" id="SSF50729">
    <property type="entry name" value="PH domain-like"/>
    <property type="match status" value="1"/>
</dbReference>
<dbReference type="InterPro" id="IPR001849">
    <property type="entry name" value="PH_domain"/>
</dbReference>
<evidence type="ECO:0000256" key="2">
    <source>
        <dbReference type="ARBA" id="ARBA00008664"/>
    </source>
</evidence>
<comment type="catalytic activity">
    <reaction evidence="1 7">
        <text>a 1,2-diacyl-sn-glycero-3-phosphocholine + H2O = a 1,2-diacyl-sn-glycero-3-phosphate + choline + H(+)</text>
        <dbReference type="Rhea" id="RHEA:14445"/>
        <dbReference type="ChEBI" id="CHEBI:15354"/>
        <dbReference type="ChEBI" id="CHEBI:15377"/>
        <dbReference type="ChEBI" id="CHEBI:15378"/>
        <dbReference type="ChEBI" id="CHEBI:57643"/>
        <dbReference type="ChEBI" id="CHEBI:58608"/>
        <dbReference type="EC" id="3.1.4.4"/>
    </reaction>
</comment>
<dbReference type="InterPro" id="IPR036871">
    <property type="entry name" value="PX_dom_sf"/>
</dbReference>
<feature type="region of interest" description="Disordered" evidence="8">
    <location>
        <begin position="698"/>
        <end position="726"/>
    </location>
</feature>
<dbReference type="Pfam" id="PF13091">
    <property type="entry name" value="PLDc_2"/>
    <property type="match status" value="1"/>
</dbReference>
<dbReference type="STRING" id="131310.A0A0N4ZBS9"/>
<dbReference type="CDD" id="cd09141">
    <property type="entry name" value="PLDc_vPLD1_2_yPLD_like_2"/>
    <property type="match status" value="1"/>
</dbReference>
<dbReference type="GO" id="GO:0006654">
    <property type="term" value="P:phosphatidic acid biosynthetic process"/>
    <property type="evidence" value="ECO:0007669"/>
    <property type="project" value="InterPro"/>
</dbReference>
<feature type="domain" description="PX" evidence="10">
    <location>
        <begin position="63"/>
        <end position="266"/>
    </location>
</feature>
<dbReference type="Proteomes" id="UP000038045">
    <property type="component" value="Unplaced"/>
</dbReference>
<keyword evidence="6" id="KW-0443">Lipid metabolism</keyword>
<dbReference type="GO" id="GO:0004630">
    <property type="term" value="F:phospholipase D activity"/>
    <property type="evidence" value="ECO:0007669"/>
    <property type="project" value="UniProtKB-UniRule"/>
</dbReference>
<dbReference type="InterPro" id="IPR016555">
    <property type="entry name" value="PLipase_D_euk"/>
</dbReference>
<comment type="similarity">
    <text evidence="2 7">Belongs to the phospholipase D family.</text>
</comment>
<keyword evidence="3" id="KW-0677">Repeat</keyword>
<keyword evidence="5 7" id="KW-0442">Lipid degradation</keyword>
<accession>A0A0N4ZBS9</accession>
<dbReference type="InterPro" id="IPR015679">
    <property type="entry name" value="PLipase_D_fam"/>
</dbReference>
<organism evidence="11 12">
    <name type="scientific">Parastrongyloides trichosuri</name>
    <name type="common">Possum-specific nematode worm</name>
    <dbReference type="NCBI Taxonomy" id="131310"/>
    <lineage>
        <taxon>Eukaryota</taxon>
        <taxon>Metazoa</taxon>
        <taxon>Ecdysozoa</taxon>
        <taxon>Nematoda</taxon>
        <taxon>Chromadorea</taxon>
        <taxon>Rhabditida</taxon>
        <taxon>Tylenchina</taxon>
        <taxon>Panagrolaimomorpha</taxon>
        <taxon>Strongyloidoidea</taxon>
        <taxon>Strongyloididae</taxon>
        <taxon>Parastrongyloides</taxon>
    </lineage>
</organism>
<dbReference type="InterPro" id="IPR001683">
    <property type="entry name" value="PX_dom"/>
</dbReference>
<dbReference type="SUPFAM" id="SSF56024">
    <property type="entry name" value="Phospholipase D/nuclease"/>
    <property type="match status" value="3"/>
</dbReference>
<dbReference type="AlphaFoldDB" id="A0A0N4ZBS9"/>
<dbReference type="InterPro" id="IPR001736">
    <property type="entry name" value="PLipase_D/transphosphatidylase"/>
</dbReference>
<dbReference type="GO" id="GO:0035091">
    <property type="term" value="F:phosphatidylinositol binding"/>
    <property type="evidence" value="ECO:0007669"/>
    <property type="project" value="InterPro"/>
</dbReference>
<feature type="compositionally biased region" description="Low complexity" evidence="8">
    <location>
        <begin position="712"/>
        <end position="726"/>
    </location>
</feature>